<dbReference type="Gene3D" id="1.10.101.10">
    <property type="entry name" value="PGBD-like superfamily/PGBD"/>
    <property type="match status" value="1"/>
</dbReference>
<proteinExistence type="predicted"/>
<feature type="domain" description="Peptidoglycan binding-like" evidence="1">
    <location>
        <begin position="137"/>
        <end position="184"/>
    </location>
</feature>
<dbReference type="PANTHER" id="PTHR34408:SF1">
    <property type="entry name" value="GLYCOSYL HYDROLASE FAMILY 19 DOMAIN-CONTAINING PROTEIN HI_1415"/>
    <property type="match status" value="1"/>
</dbReference>
<dbReference type="InterPro" id="IPR052354">
    <property type="entry name" value="Cell_Wall_Dynamics_Protein"/>
</dbReference>
<organism evidence="2 3">
    <name type="scientific">Sphingomonas glacialis</name>
    <dbReference type="NCBI Taxonomy" id="658225"/>
    <lineage>
        <taxon>Bacteria</taxon>
        <taxon>Pseudomonadati</taxon>
        <taxon>Pseudomonadota</taxon>
        <taxon>Alphaproteobacteria</taxon>
        <taxon>Sphingomonadales</taxon>
        <taxon>Sphingomonadaceae</taxon>
        <taxon>Sphingomonas</taxon>
    </lineage>
</organism>
<gene>
    <name evidence="2" type="ORF">EAH76_01180</name>
</gene>
<dbReference type="InterPro" id="IPR036366">
    <property type="entry name" value="PGBDSf"/>
</dbReference>
<dbReference type="AlphaFoldDB" id="A0A502G4Q9"/>
<dbReference type="EMBL" id="RCZC01000001">
    <property type="protein sequence ID" value="TPG56216.1"/>
    <property type="molecule type" value="Genomic_DNA"/>
</dbReference>
<dbReference type="Gene3D" id="1.10.530.10">
    <property type="match status" value="1"/>
</dbReference>
<dbReference type="InterPro" id="IPR036365">
    <property type="entry name" value="PGBD-like_sf"/>
</dbReference>
<dbReference type="InterPro" id="IPR002477">
    <property type="entry name" value="Peptidoglycan-bd-like"/>
</dbReference>
<evidence type="ECO:0000313" key="2">
    <source>
        <dbReference type="EMBL" id="TPG56216.1"/>
    </source>
</evidence>
<dbReference type="SUPFAM" id="SSF53955">
    <property type="entry name" value="Lysozyme-like"/>
    <property type="match status" value="1"/>
</dbReference>
<dbReference type="RefSeq" id="WP_140846909.1">
    <property type="nucleotide sequence ID" value="NZ_RCZC01000001.1"/>
</dbReference>
<evidence type="ECO:0000313" key="3">
    <source>
        <dbReference type="Proteomes" id="UP000319931"/>
    </source>
</evidence>
<evidence type="ECO:0000259" key="1">
    <source>
        <dbReference type="Pfam" id="PF01471"/>
    </source>
</evidence>
<reference evidence="2 3" key="1">
    <citation type="journal article" date="2019" name="Environ. Microbiol.">
        <title>Species interactions and distinct microbial communities in high Arctic permafrost affected cryosols are associated with the CH4 and CO2 gas fluxes.</title>
        <authorList>
            <person name="Altshuler I."/>
            <person name="Hamel J."/>
            <person name="Turney S."/>
            <person name="Magnuson E."/>
            <person name="Levesque R."/>
            <person name="Greer C."/>
            <person name="Whyte L.G."/>
        </authorList>
    </citation>
    <scope>NUCLEOTIDE SEQUENCE [LARGE SCALE GENOMIC DNA]</scope>
    <source>
        <strain evidence="2 3">E6.1</strain>
    </source>
</reference>
<protein>
    <recommendedName>
        <fullName evidence="1">Peptidoglycan binding-like domain-containing protein</fullName>
    </recommendedName>
</protein>
<dbReference type="PANTHER" id="PTHR34408">
    <property type="entry name" value="FAMILY PROTEIN, PUTATIVE-RELATED"/>
    <property type="match status" value="1"/>
</dbReference>
<dbReference type="InterPro" id="IPR023346">
    <property type="entry name" value="Lysozyme-like_dom_sf"/>
</dbReference>
<dbReference type="Proteomes" id="UP000319931">
    <property type="component" value="Unassembled WGS sequence"/>
</dbReference>
<name>A0A502G4Q9_9SPHN</name>
<comment type="caution">
    <text evidence="2">The sequence shown here is derived from an EMBL/GenBank/DDBJ whole genome shotgun (WGS) entry which is preliminary data.</text>
</comment>
<accession>A0A502G4Q9</accession>
<dbReference type="SUPFAM" id="SSF47090">
    <property type="entry name" value="PGBD-like"/>
    <property type="match status" value="1"/>
</dbReference>
<dbReference type="Pfam" id="PF01471">
    <property type="entry name" value="PG_binding_1"/>
    <property type="match status" value="1"/>
</dbReference>
<dbReference type="OrthoDB" id="3078754at2"/>
<sequence>MADQCAIDGGVALFSLVYGKRMGNGPPETQDGWRYRGRGVLQTTGRASYAHFGAQCHVDFEGQPDLVVDPAHALKPALLEWNARHLNVAADNNDIEAITHGINGGLIGLTQRRAWFAKIWPFVIGAAPVEHATEWKVQSALVAAGYDPGSPDGVVGPATRLAILAFRAARGLAATPQITPDLVHALGL</sequence>
<keyword evidence="3" id="KW-1185">Reference proteome</keyword>